<dbReference type="AlphaFoldDB" id="A0A3N0BQQ8"/>
<evidence type="ECO:0008006" key="3">
    <source>
        <dbReference type="Google" id="ProtNLM"/>
    </source>
</evidence>
<name>A0A3N0BQQ8_9SPHI</name>
<protein>
    <recommendedName>
        <fullName evidence="3">Nuclear transport factor 2 family protein</fullName>
    </recommendedName>
</protein>
<dbReference type="InterPro" id="IPR032710">
    <property type="entry name" value="NTF2-like_dom_sf"/>
</dbReference>
<evidence type="ECO:0000313" key="2">
    <source>
        <dbReference type="Proteomes" id="UP000274046"/>
    </source>
</evidence>
<proteinExistence type="predicted"/>
<dbReference type="EMBL" id="RBEE01000042">
    <property type="protein sequence ID" value="RNL51333.1"/>
    <property type="molecule type" value="Genomic_DNA"/>
</dbReference>
<keyword evidence="2" id="KW-1185">Reference proteome</keyword>
<reference evidence="1 2" key="1">
    <citation type="submission" date="2018-10" db="EMBL/GenBank/DDBJ databases">
        <title>Genome sequencing of Pedobacter jejuensis TNB23.</title>
        <authorList>
            <person name="Cho Y.-J."/>
            <person name="Cho A."/>
            <person name="Kim O.-S."/>
        </authorList>
    </citation>
    <scope>NUCLEOTIDE SEQUENCE [LARGE SCALE GENOMIC DNA]</scope>
    <source>
        <strain evidence="1 2">TNB23</strain>
    </source>
</reference>
<sequence>MFAQNPSLDTSSNNIVMENQTTHKVNTFSINPYRWILKTRIIKGFDELNKQNYHYLTNLFDDNVNYELEGDHSLGGTRISKGGVEKWFERLLRLLPSKFVVNSIVVSGPIWNTTAIIEFTDTVTPKFGQPYINNGIQVIKLHFGKVLKVHTYVNTNKVINALNVLYDNGIIEAKADKIEE</sequence>
<dbReference type="Gene3D" id="3.10.450.50">
    <property type="match status" value="1"/>
</dbReference>
<organism evidence="1 2">
    <name type="scientific">Pedobacter jejuensis</name>
    <dbReference type="NCBI Taxonomy" id="1268550"/>
    <lineage>
        <taxon>Bacteria</taxon>
        <taxon>Pseudomonadati</taxon>
        <taxon>Bacteroidota</taxon>
        <taxon>Sphingobacteriia</taxon>
        <taxon>Sphingobacteriales</taxon>
        <taxon>Sphingobacteriaceae</taxon>
        <taxon>Pedobacter</taxon>
    </lineage>
</organism>
<gene>
    <name evidence="1" type="ORF">D7004_16615</name>
</gene>
<evidence type="ECO:0000313" key="1">
    <source>
        <dbReference type="EMBL" id="RNL51333.1"/>
    </source>
</evidence>
<comment type="caution">
    <text evidence="1">The sequence shown here is derived from an EMBL/GenBank/DDBJ whole genome shotgun (WGS) entry which is preliminary data.</text>
</comment>
<dbReference type="SUPFAM" id="SSF54427">
    <property type="entry name" value="NTF2-like"/>
    <property type="match status" value="1"/>
</dbReference>
<dbReference type="Proteomes" id="UP000274046">
    <property type="component" value="Unassembled WGS sequence"/>
</dbReference>
<accession>A0A3N0BQQ8</accession>